<evidence type="ECO:0000313" key="2">
    <source>
        <dbReference type="Proteomes" id="UP001177003"/>
    </source>
</evidence>
<accession>A0AA35ZIW9</accession>
<dbReference type="AlphaFoldDB" id="A0AA35ZIW9"/>
<organism evidence="1 2">
    <name type="scientific">Lactuca saligna</name>
    <name type="common">Willowleaf lettuce</name>
    <dbReference type="NCBI Taxonomy" id="75948"/>
    <lineage>
        <taxon>Eukaryota</taxon>
        <taxon>Viridiplantae</taxon>
        <taxon>Streptophyta</taxon>
        <taxon>Embryophyta</taxon>
        <taxon>Tracheophyta</taxon>
        <taxon>Spermatophyta</taxon>
        <taxon>Magnoliopsida</taxon>
        <taxon>eudicotyledons</taxon>
        <taxon>Gunneridae</taxon>
        <taxon>Pentapetalae</taxon>
        <taxon>asterids</taxon>
        <taxon>campanulids</taxon>
        <taxon>Asterales</taxon>
        <taxon>Asteraceae</taxon>
        <taxon>Cichorioideae</taxon>
        <taxon>Cichorieae</taxon>
        <taxon>Lactucinae</taxon>
        <taxon>Lactuca</taxon>
    </lineage>
</organism>
<sequence>MFRVVPTASKILEAYRKLSVLGFCPLIDKMRAVLEEADKPNKGEKKKAAKEGILTTISDTQSDVPIEVHELVQTEDIAATSNPEFSHPISINQEVTFQIPVSDPITDEFFDNILIPSPTTTISTPTSIAPCHLSPLDTGNSTPPISPLRQNGQDMIFGDDDDFARFTYSPFKIRSQSDDESPITRGQLKAINETLDSLLHATNTSSTNDYSQATIKSILDTLTNEHSSNLENMNKAVDASAILYNNMTEKLNKLINHAQVFMEKFESSIESNTTKANEAISILGLTLKTEKVKLLD</sequence>
<name>A0AA35ZIW9_LACSI</name>
<evidence type="ECO:0000313" key="1">
    <source>
        <dbReference type="EMBL" id="CAI9293451.1"/>
    </source>
</evidence>
<gene>
    <name evidence="1" type="ORF">LSALG_LOCUS32475</name>
</gene>
<keyword evidence="2" id="KW-1185">Reference proteome</keyword>
<dbReference type="Proteomes" id="UP001177003">
    <property type="component" value="Chromosome 7"/>
</dbReference>
<protein>
    <submittedName>
        <fullName evidence="1">Uncharacterized protein</fullName>
    </submittedName>
</protein>
<dbReference type="EMBL" id="OX465083">
    <property type="protein sequence ID" value="CAI9293451.1"/>
    <property type="molecule type" value="Genomic_DNA"/>
</dbReference>
<proteinExistence type="predicted"/>
<reference evidence="1" key="1">
    <citation type="submission" date="2023-04" db="EMBL/GenBank/DDBJ databases">
        <authorList>
            <person name="Vijverberg K."/>
            <person name="Xiong W."/>
            <person name="Schranz E."/>
        </authorList>
    </citation>
    <scope>NUCLEOTIDE SEQUENCE</scope>
</reference>